<dbReference type="STRING" id="246786.GS18_0205985"/>
<dbReference type="Pfam" id="PF01547">
    <property type="entry name" value="SBP_bac_1"/>
    <property type="match status" value="1"/>
</dbReference>
<dbReference type="Proteomes" id="UP000028549">
    <property type="component" value="Unassembled WGS sequence"/>
</dbReference>
<dbReference type="CDD" id="cd14748">
    <property type="entry name" value="PBP2_UgpB"/>
    <property type="match status" value="1"/>
</dbReference>
<evidence type="ECO:0000256" key="4">
    <source>
        <dbReference type="SAM" id="SignalP"/>
    </source>
</evidence>
<comment type="similarity">
    <text evidence="1">Belongs to the bacterial solute-binding protein 1 family.</text>
</comment>
<evidence type="ECO:0000313" key="6">
    <source>
        <dbReference type="Proteomes" id="UP000028549"/>
    </source>
</evidence>
<dbReference type="GO" id="GO:0042956">
    <property type="term" value="P:maltodextrin transmembrane transport"/>
    <property type="evidence" value="ECO:0007669"/>
    <property type="project" value="TreeGrafter"/>
</dbReference>
<dbReference type="GO" id="GO:1901982">
    <property type="term" value="F:maltose binding"/>
    <property type="evidence" value="ECO:0007669"/>
    <property type="project" value="TreeGrafter"/>
</dbReference>
<dbReference type="GO" id="GO:0015768">
    <property type="term" value="P:maltose transport"/>
    <property type="evidence" value="ECO:0007669"/>
    <property type="project" value="TreeGrafter"/>
</dbReference>
<dbReference type="PANTHER" id="PTHR30061:SF50">
    <property type="entry name" value="MALTOSE_MALTODEXTRIN-BINDING PERIPLASMIC PROTEIN"/>
    <property type="match status" value="1"/>
</dbReference>
<proteinExistence type="inferred from homology"/>
<evidence type="ECO:0000313" key="5">
    <source>
        <dbReference type="EMBL" id="KEZ54458.1"/>
    </source>
</evidence>
<sequence length="427" mass="47639">MKCVKSLLTAVMICFLLVAAGCSSESSSSKSEDGKTTITFWHPMTDITGDAVNEVVKAFEKKYPDIKIKSVYIANQGEGSNEKLLSSIAGGNPPDVAYFDRFEIASWAAQGSLEDLSDLAEKDKITKDQFYPFAWEEASYENKLYGLPTTTDSRLVYYNKKHFEKAGLDPENPPKTIAELEDAAEKLTIKDGKRFSQIGFIPWLDQGWFYGWGWAFGGDFYDPETKEVTADNPKNVEALKWIADYAKKYNIEDITAFTNSQGTGAMDPFLTEQISMKISGPWTVSAINKFKPDLEYGVFPIPTPTGDNFSTWSGGWSVVIPKGAKEKEAAWEFLKFFSGEEGQKIFSGIAKDFSIKDSVNEELGYKDDPILNEFVEILPSSNHRPVMTQGTLYWNELASAVENATRGNGEPDELLEKVNEKVEKALK</sequence>
<protein>
    <submittedName>
        <fullName evidence="5">Sugar ABC transporter substrate-binding protein</fullName>
    </submittedName>
</protein>
<feature type="signal peptide" evidence="4">
    <location>
        <begin position="1"/>
        <end position="20"/>
    </location>
</feature>
<keyword evidence="3 4" id="KW-0732">Signal</keyword>
<keyword evidence="2" id="KW-0813">Transport</keyword>
<dbReference type="GO" id="GO:0055052">
    <property type="term" value="C:ATP-binding cassette (ABC) transporter complex, substrate-binding subunit-containing"/>
    <property type="evidence" value="ECO:0007669"/>
    <property type="project" value="TreeGrafter"/>
</dbReference>
<dbReference type="EMBL" id="JNVC02000001">
    <property type="protein sequence ID" value="KEZ54458.1"/>
    <property type="molecule type" value="Genomic_DNA"/>
</dbReference>
<dbReference type="Gene3D" id="3.40.190.10">
    <property type="entry name" value="Periplasmic binding protein-like II"/>
    <property type="match status" value="2"/>
</dbReference>
<keyword evidence="6" id="KW-1185">Reference proteome</keyword>
<evidence type="ECO:0000256" key="1">
    <source>
        <dbReference type="ARBA" id="ARBA00008520"/>
    </source>
</evidence>
<evidence type="ECO:0000256" key="2">
    <source>
        <dbReference type="ARBA" id="ARBA00022448"/>
    </source>
</evidence>
<organism evidence="5 6">
    <name type="scientific">Metabacillus indicus</name>
    <name type="common">Bacillus indicus</name>
    <dbReference type="NCBI Taxonomy" id="246786"/>
    <lineage>
        <taxon>Bacteria</taxon>
        <taxon>Bacillati</taxon>
        <taxon>Bacillota</taxon>
        <taxon>Bacilli</taxon>
        <taxon>Bacillales</taxon>
        <taxon>Bacillaceae</taxon>
        <taxon>Metabacillus</taxon>
    </lineage>
</organism>
<dbReference type="PROSITE" id="PS51257">
    <property type="entry name" value="PROKAR_LIPOPROTEIN"/>
    <property type="match status" value="1"/>
</dbReference>
<accession>A0A084H4E6</accession>
<feature type="chain" id="PRO_5038588353" evidence="4">
    <location>
        <begin position="21"/>
        <end position="427"/>
    </location>
</feature>
<comment type="caution">
    <text evidence="5">The sequence shown here is derived from an EMBL/GenBank/DDBJ whole genome shotgun (WGS) entry which is preliminary data.</text>
</comment>
<gene>
    <name evidence="5" type="ORF">GS18_0205985</name>
</gene>
<reference evidence="5 6" key="1">
    <citation type="journal article" date="2005" name="Int. J. Syst. Evol. Microbiol.">
        <title>Bacillus cibi sp. nov., isolated from jeotgal, a traditional Korean fermented seafood.</title>
        <authorList>
            <person name="Yoon J.H."/>
            <person name="Lee C.H."/>
            <person name="Oh T.K."/>
        </authorList>
    </citation>
    <scope>NUCLEOTIDE SEQUENCE [LARGE SCALE GENOMIC DNA]</scope>
    <source>
        <strain evidence="5 6">DSM 16189</strain>
    </source>
</reference>
<dbReference type="PANTHER" id="PTHR30061">
    <property type="entry name" value="MALTOSE-BINDING PERIPLASMIC PROTEIN"/>
    <property type="match status" value="1"/>
</dbReference>
<name>A0A084H4E6_METID</name>
<evidence type="ECO:0000256" key="3">
    <source>
        <dbReference type="ARBA" id="ARBA00022729"/>
    </source>
</evidence>
<dbReference type="RefSeq" id="WP_029565743.1">
    <property type="nucleotide sequence ID" value="NZ_JNVC02000001.1"/>
</dbReference>
<dbReference type="OrthoDB" id="9795467at2"/>
<dbReference type="AlphaFoldDB" id="A0A084H4E6"/>
<dbReference type="SUPFAM" id="SSF53850">
    <property type="entry name" value="Periplasmic binding protein-like II"/>
    <property type="match status" value="1"/>
</dbReference>
<dbReference type="InterPro" id="IPR006059">
    <property type="entry name" value="SBP"/>
</dbReference>